<dbReference type="EMBL" id="GBRH01248489">
    <property type="protein sequence ID" value="JAD49406.1"/>
    <property type="molecule type" value="Transcribed_RNA"/>
</dbReference>
<dbReference type="AlphaFoldDB" id="A0A0A9AE42"/>
<reference evidence="1" key="1">
    <citation type="submission" date="2014-09" db="EMBL/GenBank/DDBJ databases">
        <authorList>
            <person name="Magalhaes I.L.F."/>
            <person name="Oliveira U."/>
            <person name="Santos F.R."/>
            <person name="Vidigal T.H.D.A."/>
            <person name="Brescovit A.D."/>
            <person name="Santos A.J."/>
        </authorList>
    </citation>
    <scope>NUCLEOTIDE SEQUENCE</scope>
    <source>
        <tissue evidence="1">Shoot tissue taken approximately 20 cm above the soil surface</tissue>
    </source>
</reference>
<protein>
    <submittedName>
        <fullName evidence="1">Uncharacterized protein</fullName>
    </submittedName>
</protein>
<name>A0A0A9AE42_ARUDO</name>
<accession>A0A0A9AE42</accession>
<reference evidence="1" key="2">
    <citation type="journal article" date="2015" name="Data Brief">
        <title>Shoot transcriptome of the giant reed, Arundo donax.</title>
        <authorList>
            <person name="Barrero R.A."/>
            <person name="Guerrero F.D."/>
            <person name="Moolhuijzen P."/>
            <person name="Goolsby J.A."/>
            <person name="Tidwell J."/>
            <person name="Bellgard S.E."/>
            <person name="Bellgard M.I."/>
        </authorList>
    </citation>
    <scope>NUCLEOTIDE SEQUENCE</scope>
    <source>
        <tissue evidence="1">Shoot tissue taken approximately 20 cm above the soil surface</tissue>
    </source>
</reference>
<sequence>MPSMQPSSYHFLCPTRTP</sequence>
<proteinExistence type="predicted"/>
<organism evidence="1">
    <name type="scientific">Arundo donax</name>
    <name type="common">Giant reed</name>
    <name type="synonym">Donax arundinaceus</name>
    <dbReference type="NCBI Taxonomy" id="35708"/>
    <lineage>
        <taxon>Eukaryota</taxon>
        <taxon>Viridiplantae</taxon>
        <taxon>Streptophyta</taxon>
        <taxon>Embryophyta</taxon>
        <taxon>Tracheophyta</taxon>
        <taxon>Spermatophyta</taxon>
        <taxon>Magnoliopsida</taxon>
        <taxon>Liliopsida</taxon>
        <taxon>Poales</taxon>
        <taxon>Poaceae</taxon>
        <taxon>PACMAD clade</taxon>
        <taxon>Arundinoideae</taxon>
        <taxon>Arundineae</taxon>
        <taxon>Arundo</taxon>
    </lineage>
</organism>
<evidence type="ECO:0000313" key="1">
    <source>
        <dbReference type="EMBL" id="JAD49406.1"/>
    </source>
</evidence>